<evidence type="ECO:0000313" key="1">
    <source>
        <dbReference type="EMBL" id="MDN3575010.1"/>
    </source>
</evidence>
<accession>A0ABT8AZ25</accession>
<dbReference type="EMBL" id="JAUFPT010000127">
    <property type="protein sequence ID" value="MDN3575010.1"/>
    <property type="molecule type" value="Genomic_DNA"/>
</dbReference>
<reference evidence="2" key="1">
    <citation type="journal article" date="2019" name="Int. J. Syst. Evol. Microbiol.">
        <title>The Global Catalogue of Microorganisms (GCM) 10K type strain sequencing project: providing services to taxonomists for standard genome sequencing and annotation.</title>
        <authorList>
            <consortium name="The Broad Institute Genomics Platform"/>
            <consortium name="The Broad Institute Genome Sequencing Center for Infectious Disease"/>
            <person name="Wu L."/>
            <person name="Ma J."/>
        </authorList>
    </citation>
    <scope>NUCLEOTIDE SEQUENCE [LARGE SCALE GENOMIC DNA]</scope>
    <source>
        <strain evidence="2">CECT 7806</strain>
    </source>
</reference>
<sequence>MRKDGPPIRFVAIGLVLSAGMLLGQYELLVRPDNTVELADAEYPVMTIQVASLERSSPSEAAMTIPALKAEPAVLEVGTSRQ</sequence>
<evidence type="ECO:0008006" key="3">
    <source>
        <dbReference type="Google" id="ProtNLM"/>
    </source>
</evidence>
<organism evidence="1 2">
    <name type="scientific">Methylobacterium longum</name>
    <dbReference type="NCBI Taxonomy" id="767694"/>
    <lineage>
        <taxon>Bacteria</taxon>
        <taxon>Pseudomonadati</taxon>
        <taxon>Pseudomonadota</taxon>
        <taxon>Alphaproteobacteria</taxon>
        <taxon>Hyphomicrobiales</taxon>
        <taxon>Methylobacteriaceae</taxon>
        <taxon>Methylobacterium</taxon>
    </lineage>
</organism>
<keyword evidence="2" id="KW-1185">Reference proteome</keyword>
<dbReference type="Proteomes" id="UP001244297">
    <property type="component" value="Unassembled WGS sequence"/>
</dbReference>
<comment type="caution">
    <text evidence="1">The sequence shown here is derived from an EMBL/GenBank/DDBJ whole genome shotgun (WGS) entry which is preliminary data.</text>
</comment>
<proteinExistence type="predicted"/>
<gene>
    <name evidence="1" type="ORF">QWZ18_30990</name>
</gene>
<name>A0ABT8AZ25_9HYPH</name>
<protein>
    <recommendedName>
        <fullName evidence="3">SAF domain-containing protein</fullName>
    </recommendedName>
</protein>
<dbReference type="RefSeq" id="WP_290356746.1">
    <property type="nucleotide sequence ID" value="NZ_JAUFPT010000127.1"/>
</dbReference>
<evidence type="ECO:0000313" key="2">
    <source>
        <dbReference type="Proteomes" id="UP001244297"/>
    </source>
</evidence>